<dbReference type="PROSITE" id="PS00101">
    <property type="entry name" value="HEXAPEP_TRANSFERASES"/>
    <property type="match status" value="1"/>
</dbReference>
<dbReference type="EMBL" id="WKJJ01000003">
    <property type="protein sequence ID" value="MRV71124.1"/>
    <property type="molecule type" value="Genomic_DNA"/>
</dbReference>
<dbReference type="CDD" id="cd03360">
    <property type="entry name" value="LbH_AT_putative"/>
    <property type="match status" value="1"/>
</dbReference>
<comment type="similarity">
    <text evidence="1">Belongs to the transferase hexapeptide repeat family.</text>
</comment>
<dbReference type="Gene3D" id="2.160.10.10">
    <property type="entry name" value="Hexapeptide repeat proteins"/>
    <property type="match status" value="2"/>
</dbReference>
<evidence type="ECO:0000256" key="2">
    <source>
        <dbReference type="ARBA" id="ARBA00022679"/>
    </source>
</evidence>
<dbReference type="InterPro" id="IPR050179">
    <property type="entry name" value="Trans_hexapeptide_repeat"/>
</dbReference>
<dbReference type="PANTHER" id="PTHR43300:SF7">
    <property type="entry name" value="UDP-N-ACETYLBACILLOSAMINE N-ACETYLTRANSFERASE"/>
    <property type="match status" value="1"/>
</dbReference>
<evidence type="ECO:0008006" key="8">
    <source>
        <dbReference type="Google" id="ProtNLM"/>
    </source>
</evidence>
<evidence type="ECO:0000256" key="3">
    <source>
        <dbReference type="ARBA" id="ARBA00022737"/>
    </source>
</evidence>
<protein>
    <recommendedName>
        <fullName evidence="8">Acetyltransferase</fullName>
    </recommendedName>
</protein>
<sequence>MILWIIALSTKLVIFGTSNILSDLLDAAYSVGWSVSTIVVHEPESIEPRSVPLQERLARVAEVWDAPQVTTLDAFTPGEGESYLLGPTTPRRRHLAELVRQRWGLRFCTLVHRTAYVSPLAKLAEGVFVGANSVIAPGTILDEHVFVNRGVTLGHDNRIGAFSRIQPGANLGGLSVYGRGVTVGLGATVLERLCIGDHAVIAGGAVVLADVPAAVMVAGVPATVRKQLAPNHD</sequence>
<dbReference type="AlphaFoldDB" id="A0A7X2IJQ9"/>
<evidence type="ECO:0000313" key="6">
    <source>
        <dbReference type="EMBL" id="MRV71124.1"/>
    </source>
</evidence>
<gene>
    <name evidence="6" type="ORF">GJ700_05250</name>
</gene>
<evidence type="ECO:0000256" key="5">
    <source>
        <dbReference type="PIRSR" id="PIRSR620019-2"/>
    </source>
</evidence>
<proteinExistence type="inferred from homology"/>
<dbReference type="Proteomes" id="UP000446768">
    <property type="component" value="Unassembled WGS sequence"/>
</dbReference>
<name>A0A7X2IJQ9_9BURK</name>
<keyword evidence="3" id="KW-0677">Repeat</keyword>
<dbReference type="InterPro" id="IPR020019">
    <property type="entry name" value="AcTrfase_PglD-like"/>
</dbReference>
<dbReference type="GO" id="GO:0016740">
    <property type="term" value="F:transferase activity"/>
    <property type="evidence" value="ECO:0007669"/>
    <property type="project" value="UniProtKB-KW"/>
</dbReference>
<keyword evidence="2" id="KW-0808">Transferase</keyword>
<organism evidence="6 7">
    <name type="scientific">Pseudoduganella rivuli</name>
    <dbReference type="NCBI Taxonomy" id="2666085"/>
    <lineage>
        <taxon>Bacteria</taxon>
        <taxon>Pseudomonadati</taxon>
        <taxon>Pseudomonadota</taxon>
        <taxon>Betaproteobacteria</taxon>
        <taxon>Burkholderiales</taxon>
        <taxon>Oxalobacteraceae</taxon>
        <taxon>Telluria group</taxon>
        <taxon>Pseudoduganella</taxon>
    </lineage>
</organism>
<evidence type="ECO:0000256" key="1">
    <source>
        <dbReference type="ARBA" id="ARBA00007274"/>
    </source>
</evidence>
<reference evidence="6 7" key="1">
    <citation type="submission" date="2019-11" db="EMBL/GenBank/DDBJ databases">
        <title>Novel species isolated from a subtropical stream in China.</title>
        <authorList>
            <person name="Lu H."/>
        </authorList>
    </citation>
    <scope>NUCLEOTIDE SEQUENCE [LARGE SCALE GENOMIC DNA]</scope>
    <source>
        <strain evidence="6 7">FT92W</strain>
    </source>
</reference>
<dbReference type="InterPro" id="IPR018357">
    <property type="entry name" value="Hexapep_transf_CS"/>
</dbReference>
<dbReference type="SUPFAM" id="SSF51161">
    <property type="entry name" value="Trimeric LpxA-like enzymes"/>
    <property type="match status" value="1"/>
</dbReference>
<keyword evidence="7" id="KW-1185">Reference proteome</keyword>
<dbReference type="PANTHER" id="PTHR43300">
    <property type="entry name" value="ACETYLTRANSFERASE"/>
    <property type="match status" value="1"/>
</dbReference>
<accession>A0A7X2IJQ9</accession>
<feature type="binding site" evidence="5">
    <location>
        <position position="203"/>
    </location>
    <ligand>
        <name>acetyl-CoA</name>
        <dbReference type="ChEBI" id="CHEBI:57288"/>
    </ligand>
</feature>
<feature type="active site" description="Proton acceptor" evidence="4">
    <location>
        <position position="155"/>
    </location>
</feature>
<feature type="site" description="Increases basicity of active site His" evidence="4">
    <location>
        <position position="156"/>
    </location>
</feature>
<evidence type="ECO:0000256" key="4">
    <source>
        <dbReference type="PIRSR" id="PIRSR620019-1"/>
    </source>
</evidence>
<dbReference type="InterPro" id="IPR011004">
    <property type="entry name" value="Trimer_LpxA-like_sf"/>
</dbReference>
<comment type="caution">
    <text evidence="6">The sequence shown here is derived from an EMBL/GenBank/DDBJ whole genome shotgun (WGS) entry which is preliminary data.</text>
</comment>
<evidence type="ECO:0000313" key="7">
    <source>
        <dbReference type="Proteomes" id="UP000446768"/>
    </source>
</evidence>